<proteinExistence type="predicted"/>
<sequence>MTMTCTANDCGHRSTHEFTKRSYQKGIVIIQCPSCKNRHLIADHLGWFKESTGEGKLRTIEDLLAARGEKVQRGKKYDDGTIEITGDEVEK</sequence>
<comment type="caution">
    <text evidence="1">The sequence shown here is derived from an EMBL/GenBank/DDBJ whole genome shotgun (WGS) entry which is preliminary data.</text>
</comment>
<dbReference type="Proteomes" id="UP001230649">
    <property type="component" value="Unassembled WGS sequence"/>
</dbReference>
<keyword evidence="2" id="KW-1185">Reference proteome</keyword>
<evidence type="ECO:0000313" key="2">
    <source>
        <dbReference type="Proteomes" id="UP001230649"/>
    </source>
</evidence>
<protein>
    <submittedName>
        <fullName evidence="1">Uncharacterized protein</fullName>
    </submittedName>
</protein>
<gene>
    <name evidence="1" type="ORF">QFC20_004216</name>
</gene>
<reference evidence="1" key="1">
    <citation type="submission" date="2023-04" db="EMBL/GenBank/DDBJ databases">
        <title>Draft Genome sequencing of Naganishia species isolated from polar environments using Oxford Nanopore Technology.</title>
        <authorList>
            <person name="Leo P."/>
            <person name="Venkateswaran K."/>
        </authorList>
    </citation>
    <scope>NUCLEOTIDE SEQUENCE</scope>
    <source>
        <strain evidence="1">MNA-CCFEE 5262</strain>
    </source>
</reference>
<evidence type="ECO:0000313" key="1">
    <source>
        <dbReference type="EMBL" id="KAJ9105881.1"/>
    </source>
</evidence>
<dbReference type="EMBL" id="JASBWS010000046">
    <property type="protein sequence ID" value="KAJ9105881.1"/>
    <property type="molecule type" value="Genomic_DNA"/>
</dbReference>
<name>A0ACC2W4Y3_9TREE</name>
<organism evidence="1 2">
    <name type="scientific">Naganishia adeliensis</name>
    <dbReference type="NCBI Taxonomy" id="92952"/>
    <lineage>
        <taxon>Eukaryota</taxon>
        <taxon>Fungi</taxon>
        <taxon>Dikarya</taxon>
        <taxon>Basidiomycota</taxon>
        <taxon>Agaricomycotina</taxon>
        <taxon>Tremellomycetes</taxon>
        <taxon>Filobasidiales</taxon>
        <taxon>Filobasidiaceae</taxon>
        <taxon>Naganishia</taxon>
    </lineage>
</organism>
<accession>A0ACC2W4Y3</accession>